<reference evidence="2" key="1">
    <citation type="submission" date="2017-02" db="UniProtKB">
        <authorList>
            <consortium name="WormBaseParasite"/>
        </authorList>
    </citation>
    <scope>IDENTIFICATION</scope>
</reference>
<proteinExistence type="predicted"/>
<name>A0A0R3RJB1_9BILA</name>
<dbReference type="STRING" id="1147741.A0A0R3RJB1"/>
<keyword evidence="1" id="KW-1185">Reference proteome</keyword>
<dbReference type="Proteomes" id="UP000050640">
    <property type="component" value="Unplaced"/>
</dbReference>
<evidence type="ECO:0000313" key="2">
    <source>
        <dbReference type="WBParaSite" id="EEL_0000157001-mRNA-1"/>
    </source>
</evidence>
<accession>A0A0R3RJB1</accession>
<organism evidence="1 2">
    <name type="scientific">Elaeophora elaphi</name>
    <dbReference type="NCBI Taxonomy" id="1147741"/>
    <lineage>
        <taxon>Eukaryota</taxon>
        <taxon>Metazoa</taxon>
        <taxon>Ecdysozoa</taxon>
        <taxon>Nematoda</taxon>
        <taxon>Chromadorea</taxon>
        <taxon>Rhabditida</taxon>
        <taxon>Spirurina</taxon>
        <taxon>Spiruromorpha</taxon>
        <taxon>Filarioidea</taxon>
        <taxon>Onchocercidae</taxon>
        <taxon>Elaeophora</taxon>
    </lineage>
</organism>
<dbReference type="WBParaSite" id="EEL_0000157001-mRNA-1">
    <property type="protein sequence ID" value="EEL_0000157001-mRNA-1"/>
    <property type="gene ID" value="EEL_0000157001"/>
</dbReference>
<protein>
    <submittedName>
        <fullName evidence="2">BZIP domain-containing protein</fullName>
    </submittedName>
</protein>
<evidence type="ECO:0000313" key="1">
    <source>
        <dbReference type="Proteomes" id="UP000050640"/>
    </source>
</evidence>
<sequence length="216" mass="24470">MEKEVEVIRVLESNNSVESVGELAVPTKQGNGKLRSSWVESVESIGSHTVQEMNPIATHGSKSTTIILHNEFSDDNSNINQIRSTKISPRESAVSEITITSSVPNKQAIRERIRQKVMQEIEAKRGTAQLSKRLQRRQRSDKLTKQDSFETLVEMNQEELDRQIEHSMMLGEKCTADCVHYLPPDDIQYEFMTGQFHSNQEVGIKQKQSSKGLKNS</sequence>
<dbReference type="AlphaFoldDB" id="A0A0R3RJB1"/>